<dbReference type="RefSeq" id="WP_249319449.1">
    <property type="nucleotide sequence ID" value="NZ_JACRSN010000009.1"/>
</dbReference>
<dbReference type="SUPFAM" id="SSF51215">
    <property type="entry name" value="Regulatory protein AraC"/>
    <property type="match status" value="1"/>
</dbReference>
<dbReference type="Gene3D" id="2.60.120.10">
    <property type="entry name" value="Jelly Rolls"/>
    <property type="match status" value="1"/>
</dbReference>
<evidence type="ECO:0000313" key="6">
    <source>
        <dbReference type="Proteomes" id="UP000651482"/>
    </source>
</evidence>
<evidence type="ECO:0000256" key="1">
    <source>
        <dbReference type="ARBA" id="ARBA00023015"/>
    </source>
</evidence>
<dbReference type="PRINTS" id="PR00032">
    <property type="entry name" value="HTHARAC"/>
</dbReference>
<dbReference type="SUPFAM" id="SSF46689">
    <property type="entry name" value="Homeodomain-like"/>
    <property type="match status" value="2"/>
</dbReference>
<evidence type="ECO:0000256" key="3">
    <source>
        <dbReference type="ARBA" id="ARBA00023163"/>
    </source>
</evidence>
<dbReference type="CDD" id="cd02208">
    <property type="entry name" value="cupin_RmlC-like"/>
    <property type="match status" value="1"/>
</dbReference>
<keyword evidence="2" id="KW-0238">DNA-binding</keyword>
<dbReference type="SMART" id="SM00342">
    <property type="entry name" value="HTH_ARAC"/>
    <property type="match status" value="1"/>
</dbReference>
<evidence type="ECO:0000256" key="2">
    <source>
        <dbReference type="ARBA" id="ARBA00023125"/>
    </source>
</evidence>
<dbReference type="InterPro" id="IPR018060">
    <property type="entry name" value="HTH_AraC"/>
</dbReference>
<dbReference type="Gene3D" id="1.10.10.60">
    <property type="entry name" value="Homeodomain-like"/>
    <property type="match status" value="2"/>
</dbReference>
<proteinExistence type="predicted"/>
<protein>
    <submittedName>
        <fullName evidence="5">AraC family transcriptional regulator</fullName>
    </submittedName>
</protein>
<dbReference type="InterPro" id="IPR003313">
    <property type="entry name" value="AraC-bd"/>
</dbReference>
<dbReference type="InterPro" id="IPR020449">
    <property type="entry name" value="Tscrpt_reg_AraC-type_HTH"/>
</dbReference>
<dbReference type="Pfam" id="PF12833">
    <property type="entry name" value="HTH_18"/>
    <property type="match status" value="1"/>
</dbReference>
<sequence length="284" mass="32430">MKPILFESDINPATAEYPFINKASRNITYAAHFHREVELLFVTEGSLLASNETETLLLQKGDFCLFLPGEIHSMRTETENCELLMKLYVPQSCKSLAERRLCCSRISPGDCAYPALREIIATILKEDAERQPGYQAAVALETAKLLLLLLRELKSAPILPEERTRLRNASALLETVLAYLSAHYREEITLEQIASCCGYSKYYFAHQFQKAASMSFMDYLALYRLEKAAAALSFSSDRIIDIAYEAGFRNIRSFNRLFQKYFHLTPSAYRTQVHHTQAERSLSR</sequence>
<keyword evidence="3" id="KW-0804">Transcription</keyword>
<gene>
    <name evidence="5" type="ORF">IAG03_07205</name>
</gene>
<name>A0A926HS06_9FIRM</name>
<accession>A0A926HS06</accession>
<dbReference type="GO" id="GO:0043565">
    <property type="term" value="F:sequence-specific DNA binding"/>
    <property type="evidence" value="ECO:0007669"/>
    <property type="project" value="InterPro"/>
</dbReference>
<comment type="caution">
    <text evidence="5">The sequence shown here is derived from an EMBL/GenBank/DDBJ whole genome shotgun (WGS) entry which is preliminary data.</text>
</comment>
<dbReference type="AlphaFoldDB" id="A0A926HS06"/>
<organism evidence="5 6">
    <name type="scientific">Yeguia hominis</name>
    <dbReference type="NCBI Taxonomy" id="2763662"/>
    <lineage>
        <taxon>Bacteria</taxon>
        <taxon>Bacillati</taxon>
        <taxon>Bacillota</taxon>
        <taxon>Clostridia</taxon>
        <taxon>Eubacteriales</taxon>
        <taxon>Yeguiaceae</taxon>
        <taxon>Yeguia</taxon>
    </lineage>
</organism>
<evidence type="ECO:0000259" key="4">
    <source>
        <dbReference type="PROSITE" id="PS01124"/>
    </source>
</evidence>
<dbReference type="PROSITE" id="PS01124">
    <property type="entry name" value="HTH_ARAC_FAMILY_2"/>
    <property type="match status" value="1"/>
</dbReference>
<dbReference type="Pfam" id="PF02311">
    <property type="entry name" value="AraC_binding"/>
    <property type="match status" value="1"/>
</dbReference>
<keyword evidence="6" id="KW-1185">Reference proteome</keyword>
<dbReference type="InterPro" id="IPR014710">
    <property type="entry name" value="RmlC-like_jellyroll"/>
</dbReference>
<dbReference type="InterPro" id="IPR037923">
    <property type="entry name" value="HTH-like"/>
</dbReference>
<dbReference type="GO" id="GO:0003700">
    <property type="term" value="F:DNA-binding transcription factor activity"/>
    <property type="evidence" value="ECO:0007669"/>
    <property type="project" value="InterPro"/>
</dbReference>
<dbReference type="InterPro" id="IPR009057">
    <property type="entry name" value="Homeodomain-like_sf"/>
</dbReference>
<dbReference type="EMBL" id="JACRSN010000009">
    <property type="protein sequence ID" value="MBC8533793.1"/>
    <property type="molecule type" value="Genomic_DNA"/>
</dbReference>
<evidence type="ECO:0000313" key="5">
    <source>
        <dbReference type="EMBL" id="MBC8533793.1"/>
    </source>
</evidence>
<reference evidence="5" key="1">
    <citation type="submission" date="2020-08" db="EMBL/GenBank/DDBJ databases">
        <title>Genome public.</title>
        <authorList>
            <person name="Liu C."/>
            <person name="Sun Q."/>
        </authorList>
    </citation>
    <scope>NUCLEOTIDE SEQUENCE</scope>
    <source>
        <strain evidence="5">NSJ-40</strain>
    </source>
</reference>
<dbReference type="PANTHER" id="PTHR43280:SF2">
    <property type="entry name" value="HTH-TYPE TRANSCRIPTIONAL REGULATOR EXSA"/>
    <property type="match status" value="1"/>
</dbReference>
<dbReference type="Proteomes" id="UP000651482">
    <property type="component" value="Unassembled WGS sequence"/>
</dbReference>
<feature type="domain" description="HTH araC/xylS-type" evidence="4">
    <location>
        <begin position="174"/>
        <end position="272"/>
    </location>
</feature>
<keyword evidence="1" id="KW-0805">Transcription regulation</keyword>
<dbReference type="PANTHER" id="PTHR43280">
    <property type="entry name" value="ARAC-FAMILY TRANSCRIPTIONAL REGULATOR"/>
    <property type="match status" value="1"/>
</dbReference>